<evidence type="ECO:0000256" key="1">
    <source>
        <dbReference type="SAM" id="MobiDB-lite"/>
    </source>
</evidence>
<gene>
    <name evidence="2" type="ORF">FDA38_34180</name>
</gene>
<protein>
    <submittedName>
        <fullName evidence="2">DivIVA domain-containing protein</fullName>
    </submittedName>
</protein>
<dbReference type="InterPro" id="IPR019933">
    <property type="entry name" value="DivIVA_domain"/>
</dbReference>
<feature type="compositionally biased region" description="Low complexity" evidence="1">
    <location>
        <begin position="261"/>
        <end position="283"/>
    </location>
</feature>
<name>A0A4U3LK34_9ACTN</name>
<reference evidence="2 3" key="1">
    <citation type="submission" date="2019-04" db="EMBL/GenBank/DDBJ databases">
        <title>Kribbella sp. NEAU-THZ 27 nov., a novel actinomycete isolated from soil.</title>
        <authorList>
            <person name="Duan L."/>
        </authorList>
    </citation>
    <scope>NUCLEOTIDE SEQUENCE [LARGE SCALE GENOMIC DNA]</scope>
    <source>
        <strain evidence="3">NEAU-THZ27</strain>
    </source>
</reference>
<keyword evidence="3" id="KW-1185">Reference proteome</keyword>
<accession>A0A4U3LK34</accession>
<feature type="compositionally biased region" description="Low complexity" evidence="1">
    <location>
        <begin position="145"/>
        <end position="164"/>
    </location>
</feature>
<proteinExistence type="predicted"/>
<dbReference type="EMBL" id="SZPZ01000005">
    <property type="protein sequence ID" value="TKK75449.1"/>
    <property type="molecule type" value="Genomic_DNA"/>
</dbReference>
<evidence type="ECO:0000313" key="2">
    <source>
        <dbReference type="EMBL" id="TKK75449.1"/>
    </source>
</evidence>
<organism evidence="2 3">
    <name type="scientific">Kribbella jiaozuonensis</name>
    <dbReference type="NCBI Taxonomy" id="2575441"/>
    <lineage>
        <taxon>Bacteria</taxon>
        <taxon>Bacillati</taxon>
        <taxon>Actinomycetota</taxon>
        <taxon>Actinomycetes</taxon>
        <taxon>Propionibacteriales</taxon>
        <taxon>Kribbellaceae</taxon>
        <taxon>Kribbella</taxon>
    </lineage>
</organism>
<feature type="compositionally biased region" description="Basic and acidic residues" evidence="1">
    <location>
        <begin position="135"/>
        <end position="144"/>
    </location>
</feature>
<evidence type="ECO:0000313" key="3">
    <source>
        <dbReference type="Proteomes" id="UP000305836"/>
    </source>
</evidence>
<dbReference type="Gene3D" id="6.10.250.660">
    <property type="match status" value="1"/>
</dbReference>
<sequence>MMWFFGLIVVVLIGAVAVVASGRWGAMSTAYDDRPDMTVPARQVLTSTDIESARFAVGVRGYRMDEVDTLLERVAKEVAERDRRIADLERAVAPIVDAPEGAGFTSKSRYDASEFEDTGPHQPIMVGGDFPAGEPSKEEPKDSTAEVPQVAVPVAPAEPPTESAVADDDEPETSELPRTRHEAAADEYERLQAEARAVLEAQSQPVTPRRTPATPQFPQQPEEQQPPQAAAQQSPQEQTPPAGAQESAQQQSPPQSPPQQSPQQSADLQPAAPQSADAQPVPAEQAGPAQHWTQMPPPESADVEHEPAAPAQHWTQQEQYVVREQQAPAQQPAAQQQAQQQAPAPQEQPDSWQSSQRQSSQQQSAHPQPGPQQSAHPQSGTQQSGTQQSGTQQGGQHGEGEGWQFWPPADQEGEGAYQRPS</sequence>
<feature type="compositionally biased region" description="Basic and acidic residues" evidence="1">
    <location>
        <begin position="175"/>
        <end position="193"/>
    </location>
</feature>
<feature type="compositionally biased region" description="Low complexity" evidence="1">
    <location>
        <begin position="324"/>
        <end position="391"/>
    </location>
</feature>
<feature type="compositionally biased region" description="Low complexity" evidence="1">
    <location>
        <begin position="211"/>
        <end position="253"/>
    </location>
</feature>
<dbReference type="OrthoDB" id="3404379at2"/>
<comment type="caution">
    <text evidence="2">The sequence shown here is derived from an EMBL/GenBank/DDBJ whole genome shotgun (WGS) entry which is preliminary data.</text>
</comment>
<feature type="region of interest" description="Disordered" evidence="1">
    <location>
        <begin position="102"/>
        <end position="421"/>
    </location>
</feature>
<dbReference type="Proteomes" id="UP000305836">
    <property type="component" value="Unassembled WGS sequence"/>
</dbReference>
<dbReference type="NCBIfam" id="TIGR03544">
    <property type="entry name" value="DivI1A_domain"/>
    <property type="match status" value="1"/>
</dbReference>
<dbReference type="AlphaFoldDB" id="A0A4U3LK34"/>